<evidence type="ECO:0000313" key="2">
    <source>
        <dbReference type="Proteomes" id="UP000499080"/>
    </source>
</evidence>
<keyword evidence="2" id="KW-1185">Reference proteome</keyword>
<evidence type="ECO:0000313" key="1">
    <source>
        <dbReference type="EMBL" id="GBO18079.1"/>
    </source>
</evidence>
<dbReference type="AlphaFoldDB" id="A0A4Y2UYJ4"/>
<proteinExistence type="predicted"/>
<dbReference type="EMBL" id="BGPR01041738">
    <property type="protein sequence ID" value="GBO18079.1"/>
    <property type="molecule type" value="Genomic_DNA"/>
</dbReference>
<dbReference type="Proteomes" id="UP000499080">
    <property type="component" value="Unassembled WGS sequence"/>
</dbReference>
<protein>
    <submittedName>
        <fullName evidence="1">Uncharacterized protein</fullName>
    </submittedName>
</protein>
<gene>
    <name evidence="1" type="ORF">AVEN_249561_1</name>
</gene>
<dbReference type="OrthoDB" id="6359816at2759"/>
<reference evidence="1 2" key="1">
    <citation type="journal article" date="2019" name="Sci. Rep.">
        <title>Orb-weaving spider Araneus ventricosus genome elucidates the spidroin gene catalogue.</title>
        <authorList>
            <person name="Kono N."/>
            <person name="Nakamura H."/>
            <person name="Ohtoshi R."/>
            <person name="Moran D.A.P."/>
            <person name="Shinohara A."/>
            <person name="Yoshida Y."/>
            <person name="Fujiwara M."/>
            <person name="Mori M."/>
            <person name="Tomita M."/>
            <person name="Arakawa K."/>
        </authorList>
    </citation>
    <scope>NUCLEOTIDE SEQUENCE [LARGE SCALE GENOMIC DNA]</scope>
</reference>
<comment type="caution">
    <text evidence="1">The sequence shown here is derived from an EMBL/GenBank/DDBJ whole genome shotgun (WGS) entry which is preliminary data.</text>
</comment>
<accession>A0A4Y2UYJ4</accession>
<organism evidence="1 2">
    <name type="scientific">Araneus ventricosus</name>
    <name type="common">Orbweaver spider</name>
    <name type="synonym">Epeira ventricosa</name>
    <dbReference type="NCBI Taxonomy" id="182803"/>
    <lineage>
        <taxon>Eukaryota</taxon>
        <taxon>Metazoa</taxon>
        <taxon>Ecdysozoa</taxon>
        <taxon>Arthropoda</taxon>
        <taxon>Chelicerata</taxon>
        <taxon>Arachnida</taxon>
        <taxon>Araneae</taxon>
        <taxon>Araneomorphae</taxon>
        <taxon>Entelegynae</taxon>
        <taxon>Araneoidea</taxon>
        <taxon>Araneidae</taxon>
        <taxon>Araneus</taxon>
    </lineage>
</organism>
<sequence length="79" mass="9002">MNRDITLDTLEAAKNLRLPDLQQACSEFLESSDHQQTCSEFSSSSIEQDQAALFDRDQDENLKRRVLHLILDAIASAFF</sequence>
<name>A0A4Y2UYJ4_ARAVE</name>